<evidence type="ECO:0000256" key="10">
    <source>
        <dbReference type="ARBA" id="ARBA00030980"/>
    </source>
</evidence>
<dbReference type="Gene3D" id="1.10.510.10">
    <property type="entry name" value="Transferase(Phosphotransferase) domain 1"/>
    <property type="match status" value="1"/>
</dbReference>
<dbReference type="Proteomes" id="UP000076874">
    <property type="component" value="Unassembled WGS sequence"/>
</dbReference>
<evidence type="ECO:0000256" key="5">
    <source>
        <dbReference type="ARBA" id="ARBA00019973"/>
    </source>
</evidence>
<evidence type="ECO:0000256" key="8">
    <source>
        <dbReference type="ARBA" id="ARBA00022777"/>
    </source>
</evidence>
<proteinExistence type="predicted"/>
<accession>A0A162MR02</accession>
<gene>
    <name evidence="16" type="ORF">SPI_02277</name>
</gene>
<comment type="catalytic activity">
    <reaction evidence="13">
        <text>L-seryl-[protein] + ATP = O-phospho-L-seryl-[protein] + ADP + H(+)</text>
        <dbReference type="Rhea" id="RHEA:17989"/>
        <dbReference type="Rhea" id="RHEA-COMP:9863"/>
        <dbReference type="Rhea" id="RHEA-COMP:11604"/>
        <dbReference type="ChEBI" id="CHEBI:15378"/>
        <dbReference type="ChEBI" id="CHEBI:29999"/>
        <dbReference type="ChEBI" id="CHEBI:30616"/>
        <dbReference type="ChEBI" id="CHEBI:83421"/>
        <dbReference type="ChEBI" id="CHEBI:456216"/>
        <dbReference type="EC" id="2.7.11.1"/>
    </reaction>
</comment>
<evidence type="ECO:0000256" key="4">
    <source>
        <dbReference type="ARBA" id="ARBA00013948"/>
    </source>
</evidence>
<keyword evidence="6" id="KW-0808">Transferase</keyword>
<keyword evidence="9" id="KW-0067">ATP-binding</keyword>
<dbReference type="SUPFAM" id="SSF56112">
    <property type="entry name" value="Protein kinase-like (PK-like)"/>
    <property type="match status" value="1"/>
</dbReference>
<evidence type="ECO:0000256" key="2">
    <source>
        <dbReference type="ARBA" id="ARBA00011534"/>
    </source>
</evidence>
<evidence type="ECO:0000256" key="13">
    <source>
        <dbReference type="ARBA" id="ARBA00048679"/>
    </source>
</evidence>
<dbReference type="PROSITE" id="PS50011">
    <property type="entry name" value="PROTEIN_KINASE_DOM"/>
    <property type="match status" value="1"/>
</dbReference>
<dbReference type="STRING" id="1081102.A0A162MR02"/>
<comment type="subunit">
    <text evidence="2">Component of the EKC/KEOPS complex composed of at least BUD32, CGI121, GON7, KAE1 and PCC1; the whole complex dimerizes.</text>
</comment>
<sequence length="375" mass="41458">MSVFERLLRLPFAGIGKLCLAAISRCASWWTRLVAFLGWQPVQAAAIADKNDDIPSPPPHAAATEEKPQGRPRTITYVGVAGDWERELHPNWSEQVFQVPADVPYGTIYYVRKGTHAGFGMTAHIERAPEGHVVKTPKANPYDPLEEEGNRADMRIEAEVYRRVGPDCPYIPKMIGWDQNTCCLSLEYLENGPLSLYIKGLKSPRWEENPPDIAPALRRRWALQATRGLSALHSANVIHGDLTPRNVLLDADFNVRVADFAGSCIDGARYKICAGERYLVPGWSFRKTPEPADDLFLLGGLIYFIMTSKEPHQDVASEFDVAKLLEAGQFPDVAGLDCGAVIQGCWNGSLKSAEAVLEQLLAVFGTDDDPLVQTM</sequence>
<evidence type="ECO:0000256" key="3">
    <source>
        <dbReference type="ARBA" id="ARBA00012513"/>
    </source>
</evidence>
<evidence type="ECO:0000256" key="7">
    <source>
        <dbReference type="ARBA" id="ARBA00022741"/>
    </source>
</evidence>
<organism evidence="16 17">
    <name type="scientific">Niveomyces insectorum RCEF 264</name>
    <dbReference type="NCBI Taxonomy" id="1081102"/>
    <lineage>
        <taxon>Eukaryota</taxon>
        <taxon>Fungi</taxon>
        <taxon>Dikarya</taxon>
        <taxon>Ascomycota</taxon>
        <taxon>Pezizomycotina</taxon>
        <taxon>Sordariomycetes</taxon>
        <taxon>Hypocreomycetidae</taxon>
        <taxon>Hypocreales</taxon>
        <taxon>Cordycipitaceae</taxon>
        <taxon>Niveomyces</taxon>
    </lineage>
</organism>
<evidence type="ECO:0000256" key="12">
    <source>
        <dbReference type="ARBA" id="ARBA00047899"/>
    </source>
</evidence>
<dbReference type="PANTHER" id="PTHR44329:SF288">
    <property type="entry name" value="MITOGEN-ACTIVATED PROTEIN KINASE KINASE KINASE 20"/>
    <property type="match status" value="1"/>
</dbReference>
<evidence type="ECO:0000313" key="17">
    <source>
        <dbReference type="Proteomes" id="UP000076874"/>
    </source>
</evidence>
<dbReference type="GO" id="GO:0004674">
    <property type="term" value="F:protein serine/threonine kinase activity"/>
    <property type="evidence" value="ECO:0007669"/>
    <property type="project" value="UniProtKB-EC"/>
</dbReference>
<reference evidence="16 17" key="1">
    <citation type="journal article" date="2016" name="Genome Biol. Evol.">
        <title>Divergent and convergent evolution of fungal pathogenicity.</title>
        <authorList>
            <person name="Shang Y."/>
            <person name="Xiao G."/>
            <person name="Zheng P."/>
            <person name="Cen K."/>
            <person name="Zhan S."/>
            <person name="Wang C."/>
        </authorList>
    </citation>
    <scope>NUCLEOTIDE SEQUENCE [LARGE SCALE GENOMIC DNA]</scope>
    <source>
        <strain evidence="16 17">RCEF 264</strain>
    </source>
</reference>
<evidence type="ECO:0000256" key="6">
    <source>
        <dbReference type="ARBA" id="ARBA00022679"/>
    </source>
</evidence>
<feature type="region of interest" description="Disordered" evidence="14">
    <location>
        <begin position="49"/>
        <end position="72"/>
    </location>
</feature>
<keyword evidence="8 16" id="KW-0418">Kinase</keyword>
<evidence type="ECO:0000256" key="1">
    <source>
        <dbReference type="ARBA" id="ARBA00003747"/>
    </source>
</evidence>
<evidence type="ECO:0000259" key="15">
    <source>
        <dbReference type="PROSITE" id="PS50011"/>
    </source>
</evidence>
<keyword evidence="7" id="KW-0547">Nucleotide-binding</keyword>
<dbReference type="Pfam" id="PF00069">
    <property type="entry name" value="Pkinase"/>
    <property type="match status" value="1"/>
</dbReference>
<evidence type="ECO:0000313" key="16">
    <source>
        <dbReference type="EMBL" id="OAA65490.1"/>
    </source>
</evidence>
<evidence type="ECO:0000256" key="9">
    <source>
        <dbReference type="ARBA" id="ARBA00022840"/>
    </source>
</evidence>
<comment type="caution">
    <text evidence="16">The sequence shown here is derived from an EMBL/GenBank/DDBJ whole genome shotgun (WGS) entry which is preliminary data.</text>
</comment>
<dbReference type="EC" id="2.7.11.1" evidence="3"/>
<dbReference type="InterPro" id="IPR000719">
    <property type="entry name" value="Prot_kinase_dom"/>
</dbReference>
<name>A0A162MR02_9HYPO</name>
<evidence type="ECO:0000256" key="11">
    <source>
        <dbReference type="ARBA" id="ARBA00033194"/>
    </source>
</evidence>
<evidence type="ECO:0000256" key="14">
    <source>
        <dbReference type="SAM" id="MobiDB-lite"/>
    </source>
</evidence>
<dbReference type="AlphaFoldDB" id="A0A162MR02"/>
<dbReference type="InterPro" id="IPR011009">
    <property type="entry name" value="Kinase-like_dom_sf"/>
</dbReference>
<dbReference type="OrthoDB" id="1668230at2759"/>
<dbReference type="GO" id="GO:0005524">
    <property type="term" value="F:ATP binding"/>
    <property type="evidence" value="ECO:0007669"/>
    <property type="project" value="UniProtKB-KW"/>
</dbReference>
<dbReference type="PANTHER" id="PTHR44329">
    <property type="entry name" value="SERINE/THREONINE-PROTEIN KINASE TNNI3K-RELATED"/>
    <property type="match status" value="1"/>
</dbReference>
<keyword evidence="17" id="KW-1185">Reference proteome</keyword>
<comment type="function">
    <text evidence="1">Component of the EKC/KEOPS complex that is required for the formation of a threonylcarbamoyl group on adenosine at position 37 (t(6)A37) in tRNAs that read codons beginning with adenine. The complex is probably involved in the transfer of the threonylcarbamoyl moiety of threonylcarbamoyl-AMP (TC-AMP) to the N6 group of A37. BUD32 has ATPase activity in the context of the EKC/KEOPS complex and likely plays a supporting role to the catalytic subunit KAE1. The EKC/KEOPS complex also promotes both telomere uncapping and telomere elongation. The complex is required for efficient recruitment of transcriptional coactivators.</text>
</comment>
<dbReference type="InterPro" id="IPR051681">
    <property type="entry name" value="Ser/Thr_Kinases-Pseudokinases"/>
</dbReference>
<comment type="catalytic activity">
    <reaction evidence="12">
        <text>L-threonyl-[protein] + ATP = O-phospho-L-threonyl-[protein] + ADP + H(+)</text>
        <dbReference type="Rhea" id="RHEA:46608"/>
        <dbReference type="Rhea" id="RHEA-COMP:11060"/>
        <dbReference type="Rhea" id="RHEA-COMP:11605"/>
        <dbReference type="ChEBI" id="CHEBI:15378"/>
        <dbReference type="ChEBI" id="CHEBI:30013"/>
        <dbReference type="ChEBI" id="CHEBI:30616"/>
        <dbReference type="ChEBI" id="CHEBI:61977"/>
        <dbReference type="ChEBI" id="CHEBI:456216"/>
        <dbReference type="EC" id="2.7.11.1"/>
    </reaction>
</comment>
<protein>
    <recommendedName>
        <fullName evidence="5">EKC/KEOPS complex subunit BUD32</fullName>
        <ecNumber evidence="3">2.7.11.1</ecNumber>
    </recommendedName>
    <alternativeName>
        <fullName evidence="10 11">Atypical Serine/threonine protein kinase BUD32</fullName>
    </alternativeName>
    <alternativeName>
        <fullName evidence="4">EKC/KEOPS complex subunit bud32</fullName>
    </alternativeName>
</protein>
<dbReference type="InterPro" id="IPR008266">
    <property type="entry name" value="Tyr_kinase_AS"/>
</dbReference>
<feature type="domain" description="Protein kinase" evidence="15">
    <location>
        <begin position="97"/>
        <end position="375"/>
    </location>
</feature>
<dbReference type="PROSITE" id="PS00109">
    <property type="entry name" value="PROTEIN_KINASE_TYR"/>
    <property type="match status" value="1"/>
</dbReference>
<dbReference type="EMBL" id="AZHD01000003">
    <property type="protein sequence ID" value="OAA65490.1"/>
    <property type="molecule type" value="Genomic_DNA"/>
</dbReference>